<dbReference type="PROSITE" id="PS00627">
    <property type="entry name" value="GHMP_KINASES_ATP"/>
    <property type="match status" value="1"/>
</dbReference>
<feature type="domain" description="GHMP kinase N-terminal" evidence="14">
    <location>
        <begin position="60"/>
        <end position="142"/>
    </location>
</feature>
<keyword evidence="7 13" id="KW-0791">Threonine biosynthesis</keyword>
<evidence type="ECO:0000256" key="6">
    <source>
        <dbReference type="ARBA" id="ARBA00022679"/>
    </source>
</evidence>
<evidence type="ECO:0000256" key="3">
    <source>
        <dbReference type="ARBA" id="ARBA00012078"/>
    </source>
</evidence>
<dbReference type="InterPro" id="IPR013750">
    <property type="entry name" value="GHMP_kinase_C_dom"/>
</dbReference>
<keyword evidence="6 13" id="KW-0808">Transferase</keyword>
<dbReference type="EMBL" id="JXLU01000018">
    <property type="protein sequence ID" value="KIO73998.1"/>
    <property type="molecule type" value="Genomic_DNA"/>
</dbReference>
<evidence type="ECO:0000256" key="8">
    <source>
        <dbReference type="ARBA" id="ARBA00022741"/>
    </source>
</evidence>
<name>A0ABD4AAF7_9BACI</name>
<dbReference type="Pfam" id="PF00288">
    <property type="entry name" value="GHMP_kinases_N"/>
    <property type="match status" value="1"/>
</dbReference>
<protein>
    <recommendedName>
        <fullName evidence="4 13">Homoserine kinase</fullName>
        <shortName evidence="13">HK</shortName>
        <shortName evidence="13">HSK</shortName>
        <ecNumber evidence="3 13">2.7.1.39</ecNumber>
    </recommendedName>
</protein>
<dbReference type="GO" id="GO:0009088">
    <property type="term" value="P:threonine biosynthetic process"/>
    <property type="evidence" value="ECO:0007669"/>
    <property type="project" value="UniProtKB-UniRule"/>
</dbReference>
<evidence type="ECO:0000256" key="1">
    <source>
        <dbReference type="ARBA" id="ARBA00005015"/>
    </source>
</evidence>
<organism evidence="16 17">
    <name type="scientific">Caldibacillus thermoamylovorans</name>
    <dbReference type="NCBI Taxonomy" id="35841"/>
    <lineage>
        <taxon>Bacteria</taxon>
        <taxon>Bacillati</taxon>
        <taxon>Bacillota</taxon>
        <taxon>Bacilli</taxon>
        <taxon>Bacillales</taxon>
        <taxon>Bacillaceae</taxon>
        <taxon>Caldibacillus</taxon>
    </lineage>
</organism>
<dbReference type="NCBIfam" id="TIGR00191">
    <property type="entry name" value="thrB"/>
    <property type="match status" value="1"/>
</dbReference>
<evidence type="ECO:0000256" key="9">
    <source>
        <dbReference type="ARBA" id="ARBA00022777"/>
    </source>
</evidence>
<dbReference type="InterPro" id="IPR006203">
    <property type="entry name" value="GHMP_knse_ATP-bd_CS"/>
</dbReference>
<comment type="caution">
    <text evidence="16">The sequence shown here is derived from an EMBL/GenBank/DDBJ whole genome shotgun (WGS) entry which is preliminary data.</text>
</comment>
<dbReference type="Proteomes" id="UP000032076">
    <property type="component" value="Unassembled WGS sequence"/>
</dbReference>
<dbReference type="PANTHER" id="PTHR20861:SF1">
    <property type="entry name" value="HOMOSERINE KINASE"/>
    <property type="match status" value="1"/>
</dbReference>
<feature type="domain" description="GHMP kinase C-terminal" evidence="15">
    <location>
        <begin position="205"/>
        <end position="264"/>
    </location>
</feature>
<comment type="subcellular location">
    <subcellularLocation>
        <location evidence="13">Cytoplasm</location>
    </subcellularLocation>
</comment>
<keyword evidence="10 13" id="KW-0067">ATP-binding</keyword>
<dbReference type="InterPro" id="IPR014721">
    <property type="entry name" value="Ribsml_uS5_D2-typ_fold_subgr"/>
</dbReference>
<feature type="binding site" evidence="13">
    <location>
        <begin position="89"/>
        <end position="99"/>
    </location>
    <ligand>
        <name>ATP</name>
        <dbReference type="ChEBI" id="CHEBI:30616"/>
    </ligand>
</feature>
<evidence type="ECO:0000256" key="2">
    <source>
        <dbReference type="ARBA" id="ARBA00007370"/>
    </source>
</evidence>
<dbReference type="SUPFAM" id="SSF55060">
    <property type="entry name" value="GHMP Kinase, C-terminal domain"/>
    <property type="match status" value="1"/>
</dbReference>
<comment type="similarity">
    <text evidence="2 13">Belongs to the GHMP kinase family. Homoserine kinase subfamily.</text>
</comment>
<sequence>MDDYDMYVKVPASTANLGPGFDSVGMALQLYTTLKVKQSNRTKFYLVGDNQENIPTDKSNLIYQTIDFLYKKAGLQTPELEIEVETDIPLARGLGSSGTAIVGGLVAANVLAGEPFSKQEIFQFASEMEGHPDNVGASLFGGIIVAAKNELGDYAHVPLSPPKGLKIVVAIPDFELPTKLAREVLPDDYSRQDVVHALSHSALLVAAIAKGDLSALQVALEDRIHQPYRMALLPGFEALQKNCRNYGAFGTVISGAGPTILAFTTGDCTQLVDFMEKTLQNHGVSAKVMELAIDTSGTTCSVLLKK</sequence>
<keyword evidence="8 13" id="KW-0547">Nucleotide-binding</keyword>
<evidence type="ECO:0000259" key="14">
    <source>
        <dbReference type="Pfam" id="PF00288"/>
    </source>
</evidence>
<evidence type="ECO:0000259" key="15">
    <source>
        <dbReference type="Pfam" id="PF08544"/>
    </source>
</evidence>
<dbReference type="GO" id="GO:0004413">
    <property type="term" value="F:homoserine kinase activity"/>
    <property type="evidence" value="ECO:0007669"/>
    <property type="project" value="UniProtKB-UniRule"/>
</dbReference>
<dbReference type="InterPro" id="IPR006204">
    <property type="entry name" value="GHMP_kinase_N_dom"/>
</dbReference>
<reference evidence="16 17" key="1">
    <citation type="submission" date="2015-01" db="EMBL/GenBank/DDBJ databases">
        <title>Draft Genome Sequences of Four Bacillus thermoamylovorans Strains, Isolated From Food Products.</title>
        <authorList>
            <person name="Krawcyk A.O."/>
            <person name="Berendsen E.M."/>
            <person name="Eijlander R.T."/>
            <person name="de Jong A."/>
            <person name="Wells-Bennik M."/>
            <person name="Kuipers O.P."/>
        </authorList>
    </citation>
    <scope>NUCLEOTIDE SEQUENCE [LARGE SCALE GENOMIC DNA]</scope>
    <source>
        <strain evidence="16 17">B4167</strain>
    </source>
</reference>
<dbReference type="Gene3D" id="3.30.70.890">
    <property type="entry name" value="GHMP kinase, C-terminal domain"/>
    <property type="match status" value="1"/>
</dbReference>
<gene>
    <name evidence="13" type="primary">thrB</name>
    <name evidence="16" type="ORF">B4167_1723</name>
</gene>
<evidence type="ECO:0000256" key="7">
    <source>
        <dbReference type="ARBA" id="ARBA00022697"/>
    </source>
</evidence>
<evidence type="ECO:0000256" key="10">
    <source>
        <dbReference type="ARBA" id="ARBA00022840"/>
    </source>
</evidence>
<dbReference type="HAMAP" id="MF_00384">
    <property type="entry name" value="Homoser_kinase"/>
    <property type="match status" value="1"/>
</dbReference>
<dbReference type="InterPro" id="IPR020568">
    <property type="entry name" value="Ribosomal_Su5_D2-typ_SF"/>
</dbReference>
<accession>A0ABD4AAF7</accession>
<evidence type="ECO:0000313" key="16">
    <source>
        <dbReference type="EMBL" id="KIO73998.1"/>
    </source>
</evidence>
<dbReference type="PANTHER" id="PTHR20861">
    <property type="entry name" value="HOMOSERINE/4-DIPHOSPHOCYTIDYL-2-C-METHYL-D-ERYTHRITOL KINASE"/>
    <property type="match status" value="1"/>
</dbReference>
<dbReference type="InterPro" id="IPR036554">
    <property type="entry name" value="GHMP_kinase_C_sf"/>
</dbReference>
<dbReference type="SUPFAM" id="SSF54211">
    <property type="entry name" value="Ribosomal protein S5 domain 2-like"/>
    <property type="match status" value="1"/>
</dbReference>
<keyword evidence="13" id="KW-0963">Cytoplasm</keyword>
<evidence type="ECO:0000256" key="11">
    <source>
        <dbReference type="ARBA" id="ARBA00049375"/>
    </source>
</evidence>
<proteinExistence type="inferred from homology"/>
<dbReference type="GO" id="GO:0005737">
    <property type="term" value="C:cytoplasm"/>
    <property type="evidence" value="ECO:0007669"/>
    <property type="project" value="UniProtKB-SubCell"/>
</dbReference>
<comment type="pathway">
    <text evidence="1 13">Amino-acid biosynthesis; L-threonine biosynthesis; L-threonine from L-aspartate: step 4/5.</text>
</comment>
<dbReference type="EC" id="2.7.1.39" evidence="3 13"/>
<evidence type="ECO:0000256" key="4">
    <source>
        <dbReference type="ARBA" id="ARBA00017858"/>
    </source>
</evidence>
<keyword evidence="9 13" id="KW-0418">Kinase</keyword>
<comment type="catalytic activity">
    <reaction evidence="11 13">
        <text>L-homoserine + ATP = O-phospho-L-homoserine + ADP + H(+)</text>
        <dbReference type="Rhea" id="RHEA:13985"/>
        <dbReference type="ChEBI" id="CHEBI:15378"/>
        <dbReference type="ChEBI" id="CHEBI:30616"/>
        <dbReference type="ChEBI" id="CHEBI:57476"/>
        <dbReference type="ChEBI" id="CHEBI:57590"/>
        <dbReference type="ChEBI" id="CHEBI:456216"/>
        <dbReference type="EC" id="2.7.1.39"/>
    </reaction>
</comment>
<evidence type="ECO:0000313" key="17">
    <source>
        <dbReference type="Proteomes" id="UP000032076"/>
    </source>
</evidence>
<evidence type="ECO:0000256" key="13">
    <source>
        <dbReference type="HAMAP-Rule" id="MF_00384"/>
    </source>
</evidence>
<dbReference type="NCBIfam" id="NF002288">
    <property type="entry name" value="PRK01212.1-4"/>
    <property type="match status" value="1"/>
</dbReference>
<dbReference type="Gene3D" id="3.30.230.10">
    <property type="match status" value="1"/>
</dbReference>
<dbReference type="RefSeq" id="WP_041902031.1">
    <property type="nucleotide sequence ID" value="NZ_JXLT01000001.1"/>
</dbReference>
<keyword evidence="5 13" id="KW-0028">Amino-acid biosynthesis</keyword>
<dbReference type="AlphaFoldDB" id="A0ABD4AAF7"/>
<evidence type="ECO:0000256" key="12">
    <source>
        <dbReference type="ARBA" id="ARBA00049954"/>
    </source>
</evidence>
<dbReference type="PIRSF" id="PIRSF000676">
    <property type="entry name" value="Homoser_kin"/>
    <property type="match status" value="1"/>
</dbReference>
<comment type="function">
    <text evidence="12 13">Catalyzes the ATP-dependent phosphorylation of L-homoserine to L-homoserine phosphate.</text>
</comment>
<dbReference type="GO" id="GO:0005524">
    <property type="term" value="F:ATP binding"/>
    <property type="evidence" value="ECO:0007669"/>
    <property type="project" value="UniProtKB-UniRule"/>
</dbReference>
<evidence type="ECO:0000256" key="5">
    <source>
        <dbReference type="ARBA" id="ARBA00022605"/>
    </source>
</evidence>
<dbReference type="Pfam" id="PF08544">
    <property type="entry name" value="GHMP_kinases_C"/>
    <property type="match status" value="1"/>
</dbReference>
<dbReference type="InterPro" id="IPR000870">
    <property type="entry name" value="Homoserine_kinase"/>
</dbReference>
<dbReference type="PRINTS" id="PR00958">
    <property type="entry name" value="HOMSERKINASE"/>
</dbReference>